<dbReference type="Gene3D" id="3.40.50.1110">
    <property type="entry name" value="SGNH hydrolase"/>
    <property type="match status" value="1"/>
</dbReference>
<dbReference type="AlphaFoldDB" id="A0A6A6X0E4"/>
<evidence type="ECO:0000313" key="2">
    <source>
        <dbReference type="Proteomes" id="UP000799757"/>
    </source>
</evidence>
<name>A0A6A6X0E4_9PLEO</name>
<evidence type="ECO:0008006" key="3">
    <source>
        <dbReference type="Google" id="ProtNLM"/>
    </source>
</evidence>
<dbReference type="InterPro" id="IPR036514">
    <property type="entry name" value="SGNH_hydro_sf"/>
</dbReference>
<dbReference type="SUPFAM" id="SSF52266">
    <property type="entry name" value="SGNH hydrolase"/>
    <property type="match status" value="1"/>
</dbReference>
<organism evidence="1 2">
    <name type="scientific">Melanomma pulvis-pyrius CBS 109.77</name>
    <dbReference type="NCBI Taxonomy" id="1314802"/>
    <lineage>
        <taxon>Eukaryota</taxon>
        <taxon>Fungi</taxon>
        <taxon>Dikarya</taxon>
        <taxon>Ascomycota</taxon>
        <taxon>Pezizomycotina</taxon>
        <taxon>Dothideomycetes</taxon>
        <taxon>Pleosporomycetidae</taxon>
        <taxon>Pleosporales</taxon>
        <taxon>Melanommataceae</taxon>
        <taxon>Melanomma</taxon>
    </lineage>
</organism>
<dbReference type="EMBL" id="MU002125">
    <property type="protein sequence ID" value="KAF2789613.1"/>
    <property type="molecule type" value="Genomic_DNA"/>
</dbReference>
<accession>A0A6A6X0E4</accession>
<evidence type="ECO:0000313" key="1">
    <source>
        <dbReference type="EMBL" id="KAF2789613.1"/>
    </source>
</evidence>
<gene>
    <name evidence="1" type="ORF">K505DRAFT_328122</name>
</gene>
<keyword evidence="2" id="KW-1185">Reference proteome</keyword>
<protein>
    <recommendedName>
        <fullName evidence="3">SGNH hydrolase-type esterase domain-containing protein</fullName>
    </recommendedName>
</protein>
<reference evidence="1" key="1">
    <citation type="journal article" date="2020" name="Stud. Mycol.">
        <title>101 Dothideomycetes genomes: a test case for predicting lifestyles and emergence of pathogens.</title>
        <authorList>
            <person name="Haridas S."/>
            <person name="Albert R."/>
            <person name="Binder M."/>
            <person name="Bloem J."/>
            <person name="Labutti K."/>
            <person name="Salamov A."/>
            <person name="Andreopoulos B."/>
            <person name="Baker S."/>
            <person name="Barry K."/>
            <person name="Bills G."/>
            <person name="Bluhm B."/>
            <person name="Cannon C."/>
            <person name="Castanera R."/>
            <person name="Culley D."/>
            <person name="Daum C."/>
            <person name="Ezra D."/>
            <person name="Gonzalez J."/>
            <person name="Henrissat B."/>
            <person name="Kuo A."/>
            <person name="Liang C."/>
            <person name="Lipzen A."/>
            <person name="Lutzoni F."/>
            <person name="Magnuson J."/>
            <person name="Mondo S."/>
            <person name="Nolan M."/>
            <person name="Ohm R."/>
            <person name="Pangilinan J."/>
            <person name="Park H.-J."/>
            <person name="Ramirez L."/>
            <person name="Alfaro M."/>
            <person name="Sun H."/>
            <person name="Tritt A."/>
            <person name="Yoshinaga Y."/>
            <person name="Zwiers L.-H."/>
            <person name="Turgeon B."/>
            <person name="Goodwin S."/>
            <person name="Spatafora J."/>
            <person name="Crous P."/>
            <person name="Grigoriev I."/>
        </authorList>
    </citation>
    <scope>NUCLEOTIDE SEQUENCE</scope>
    <source>
        <strain evidence="1">CBS 109.77</strain>
    </source>
</reference>
<sequence length="315" mass="34789">MATPSVPTSFIHLSDSEFLQKLSQYSKPKDRSHNTHHSIHLPELSLRLNLKLPLPLPTSSLSEADSDPFTPTPDLENKSKIEVVYLGNSMLERLKNTGAATRLGNLGRGAAWNAGVGGDTNKNIVFRLVEGLYRILKEGRQLHSNAAADDDDMETSHPGHWSRDVDIRLWILASGTNDLHKKQGLRAGDVEAYRLLLEACLRIAPRSRVLACDMFYRRDIPNVIVDRANAMLEAVVGGVNAEVDVGGEWAGDVEGRRVVWVQARRLVGGERLLDHVHLDGEGYEIWDGVLWPWVCKMLGRDPADGETGAVRRGGG</sequence>
<dbReference type="Proteomes" id="UP000799757">
    <property type="component" value="Unassembled WGS sequence"/>
</dbReference>
<dbReference type="OrthoDB" id="505607at2759"/>
<proteinExistence type="predicted"/>